<evidence type="ECO:0008006" key="2">
    <source>
        <dbReference type="Google" id="ProtNLM"/>
    </source>
</evidence>
<dbReference type="AlphaFoldDB" id="A0A6B1G5Q4"/>
<sequence>MGLETVTLRLPAPLYAKAEELAVEAETNPDDLVAMLIETAHQRRTWVREFKELREQIKRDGGLSIGSSREEVVEQLRQTRREIFDAEYAHLYR</sequence>
<organism evidence="1">
    <name type="scientific">Caldilineaceae bacterium SB0675_bin_29</name>
    <dbReference type="NCBI Taxonomy" id="2605266"/>
    <lineage>
        <taxon>Bacteria</taxon>
        <taxon>Bacillati</taxon>
        <taxon>Chloroflexota</taxon>
        <taxon>Caldilineae</taxon>
        <taxon>Caldilineales</taxon>
        <taxon>Caldilineaceae</taxon>
    </lineage>
</organism>
<name>A0A6B1G5Q4_9CHLR</name>
<evidence type="ECO:0000313" key="1">
    <source>
        <dbReference type="EMBL" id="MYH63431.1"/>
    </source>
</evidence>
<protein>
    <recommendedName>
        <fullName evidence="2">CopG family transcriptional regulator</fullName>
    </recommendedName>
</protein>
<dbReference type="EMBL" id="VYDA01000614">
    <property type="protein sequence ID" value="MYH63431.1"/>
    <property type="molecule type" value="Genomic_DNA"/>
</dbReference>
<gene>
    <name evidence="1" type="ORF">F4148_17335</name>
</gene>
<comment type="caution">
    <text evidence="1">The sequence shown here is derived from an EMBL/GenBank/DDBJ whole genome shotgun (WGS) entry which is preliminary data.</text>
</comment>
<accession>A0A6B1G5Q4</accession>
<reference evidence="1" key="1">
    <citation type="submission" date="2019-09" db="EMBL/GenBank/DDBJ databases">
        <title>Characterisation of the sponge microbiome using genome-centric metagenomics.</title>
        <authorList>
            <person name="Engelberts J.P."/>
            <person name="Robbins S.J."/>
            <person name="De Goeij J.M."/>
            <person name="Aranda M."/>
            <person name="Bell S.C."/>
            <person name="Webster N.S."/>
        </authorList>
    </citation>
    <scope>NUCLEOTIDE SEQUENCE</scope>
    <source>
        <strain evidence="1">SB0675_bin_29</strain>
    </source>
</reference>
<proteinExistence type="predicted"/>